<protein>
    <submittedName>
        <fullName evidence="4">WD40 repeat domain-containing protein</fullName>
    </submittedName>
</protein>
<accession>A0A937UMD0</accession>
<dbReference type="Gene3D" id="2.130.10.10">
    <property type="entry name" value="YVTN repeat-like/Quinoprotein amine dehydrogenase"/>
    <property type="match status" value="3"/>
</dbReference>
<sequence>ASLDSAASFDSATGDAVWLWDTSDPSRVRQLGEPLPHDSLITTVAFGPGGLLAAGGYSTSVDGRDEGTVRFWDTSDPSHPRQLGLPLPHNGSVGAMASGPGGLLAVGGNDGTVGAVWLWDTADLDQPPRLGDPLRHGGTVTAAAFGPGGLLAVADGDSGGDAVWLWDTSDPNHPRQLGRPLPSGGQIYALAFGPGGLLAAGGDGDDDDDDDGMVRLWDTSDPSHPRQLGEPLPHTGPVRTVASGLGGLLAVGGNDGPVALWDVGDPEHPRQLGEPVPHDGPVNAVAFGPGGLLAAAGYDDRIADASSDAVWLWDTSDPNHPHQLGDPLPHDSLITTAAFGPGGLLAVGGGRVESNAGTAQLWDTSDPSHPRQLGDPLLHDGVVTAVAFGPGGLLATGGYGAEEDGSGDTVWLWDTSDPGHPRQLGEPLHYDSPVAVVAASPGGLLATGIADGVSAGDVQLWDLGPLARLRDDPVEAACQRAGRGLDEQEWARYLGDEPYQDTCPGQAAILAEAGGPNPTVGGLTAPPFDPG</sequence>
<dbReference type="SMART" id="SM00320">
    <property type="entry name" value="WD40"/>
    <property type="match status" value="9"/>
</dbReference>
<dbReference type="PANTHER" id="PTHR44129">
    <property type="entry name" value="WD REPEAT-CONTAINING PROTEIN POP1"/>
    <property type="match status" value="1"/>
</dbReference>
<feature type="region of interest" description="Disordered" evidence="3">
    <location>
        <begin position="199"/>
        <end position="236"/>
    </location>
</feature>
<dbReference type="Proteomes" id="UP000604475">
    <property type="component" value="Unassembled WGS sequence"/>
</dbReference>
<dbReference type="SUPFAM" id="SSF50978">
    <property type="entry name" value="WD40 repeat-like"/>
    <property type="match status" value="1"/>
</dbReference>
<evidence type="ECO:0000256" key="3">
    <source>
        <dbReference type="SAM" id="MobiDB-lite"/>
    </source>
</evidence>
<dbReference type="EMBL" id="JAEACQ010000153">
    <property type="protein sequence ID" value="MBL7626938.1"/>
    <property type="molecule type" value="Genomic_DNA"/>
</dbReference>
<evidence type="ECO:0000313" key="4">
    <source>
        <dbReference type="EMBL" id="MBL7626938.1"/>
    </source>
</evidence>
<dbReference type="InterPro" id="IPR050349">
    <property type="entry name" value="WD_LIS1/nudF_dynein_reg"/>
</dbReference>
<keyword evidence="1" id="KW-0853">WD repeat</keyword>
<keyword evidence="5" id="KW-1185">Reference proteome</keyword>
<evidence type="ECO:0000256" key="2">
    <source>
        <dbReference type="ARBA" id="ARBA00022737"/>
    </source>
</evidence>
<dbReference type="InterPro" id="IPR036322">
    <property type="entry name" value="WD40_repeat_dom_sf"/>
</dbReference>
<dbReference type="InterPro" id="IPR001680">
    <property type="entry name" value="WD40_rpt"/>
</dbReference>
<keyword evidence="2" id="KW-0677">Repeat</keyword>
<gene>
    <name evidence="4" type="ORF">I7412_07115</name>
</gene>
<dbReference type="AlphaFoldDB" id="A0A937UMD0"/>
<organism evidence="4 5">
    <name type="scientific">Frankia nepalensis</name>
    <dbReference type="NCBI Taxonomy" id="1836974"/>
    <lineage>
        <taxon>Bacteria</taxon>
        <taxon>Bacillati</taxon>
        <taxon>Actinomycetota</taxon>
        <taxon>Actinomycetes</taxon>
        <taxon>Frankiales</taxon>
        <taxon>Frankiaceae</taxon>
        <taxon>Frankia</taxon>
    </lineage>
</organism>
<proteinExistence type="predicted"/>
<dbReference type="RefSeq" id="WP_203010376.1">
    <property type="nucleotide sequence ID" value="NZ_JADWYU010000197.1"/>
</dbReference>
<reference evidence="4" key="1">
    <citation type="submission" date="2020-12" db="EMBL/GenBank/DDBJ databases">
        <title>Genomic characterization of non-nitrogen-fixing Frankia strains.</title>
        <authorList>
            <person name="Carlos-Shanley C."/>
            <person name="Guerra T."/>
            <person name="Hahn D."/>
        </authorList>
    </citation>
    <scope>NUCLEOTIDE SEQUENCE</scope>
    <source>
        <strain evidence="4">CN6</strain>
    </source>
</reference>
<evidence type="ECO:0000313" key="5">
    <source>
        <dbReference type="Proteomes" id="UP000604475"/>
    </source>
</evidence>
<dbReference type="InterPro" id="IPR015943">
    <property type="entry name" value="WD40/YVTN_repeat-like_dom_sf"/>
</dbReference>
<evidence type="ECO:0000256" key="1">
    <source>
        <dbReference type="ARBA" id="ARBA00022574"/>
    </source>
</evidence>
<comment type="caution">
    <text evidence="4">The sequence shown here is derived from an EMBL/GenBank/DDBJ whole genome shotgun (WGS) entry which is preliminary data.</text>
</comment>
<feature type="non-terminal residue" evidence="4">
    <location>
        <position position="1"/>
    </location>
</feature>
<name>A0A937UMD0_9ACTN</name>